<keyword evidence="3" id="KW-1003">Cell membrane</keyword>
<dbReference type="SUPFAM" id="SSF103473">
    <property type="entry name" value="MFS general substrate transporter"/>
    <property type="match status" value="1"/>
</dbReference>
<evidence type="ECO:0000313" key="12">
    <source>
        <dbReference type="Proteomes" id="UP001595907"/>
    </source>
</evidence>
<dbReference type="PANTHER" id="PTHR23517:SF15">
    <property type="entry name" value="PROTON-DEPENDENT OLIGOPEPTIDE FAMILY TRANSPORT PROTEIN"/>
    <property type="match status" value="1"/>
</dbReference>
<name>A0ABV8QTV8_9BACT</name>
<feature type="transmembrane region" description="Helical" evidence="9">
    <location>
        <begin position="179"/>
        <end position="197"/>
    </location>
</feature>
<evidence type="ECO:0000256" key="5">
    <source>
        <dbReference type="ARBA" id="ARBA00022856"/>
    </source>
</evidence>
<dbReference type="Proteomes" id="UP001595907">
    <property type="component" value="Unassembled WGS sequence"/>
</dbReference>
<keyword evidence="5" id="KW-0571">Peptide transport</keyword>
<keyword evidence="7 9" id="KW-0472">Membrane</keyword>
<evidence type="ECO:0000256" key="9">
    <source>
        <dbReference type="SAM" id="Phobius"/>
    </source>
</evidence>
<dbReference type="Pfam" id="PF00854">
    <property type="entry name" value="PTR2"/>
    <property type="match status" value="1"/>
</dbReference>
<comment type="similarity">
    <text evidence="8">Belongs to the major facilitator superfamily. Proton-dependent oligopeptide transporter (POT/PTR) (TC 2.A.17) family.</text>
</comment>
<feature type="transmembrane region" description="Helical" evidence="9">
    <location>
        <begin position="371"/>
        <end position="388"/>
    </location>
</feature>
<keyword evidence="4 8" id="KW-0812">Transmembrane</keyword>
<organism evidence="11 12">
    <name type="scientific">Ferruginibacter yonginensis</name>
    <dbReference type="NCBI Taxonomy" id="1310416"/>
    <lineage>
        <taxon>Bacteria</taxon>
        <taxon>Pseudomonadati</taxon>
        <taxon>Bacteroidota</taxon>
        <taxon>Chitinophagia</taxon>
        <taxon>Chitinophagales</taxon>
        <taxon>Chitinophagaceae</taxon>
        <taxon>Ferruginibacter</taxon>
    </lineage>
</organism>
<evidence type="ECO:0000313" key="11">
    <source>
        <dbReference type="EMBL" id="MFC4263298.1"/>
    </source>
</evidence>
<evidence type="ECO:0000256" key="2">
    <source>
        <dbReference type="ARBA" id="ARBA00022448"/>
    </source>
</evidence>
<feature type="transmembrane region" description="Helical" evidence="9">
    <location>
        <begin position="239"/>
        <end position="256"/>
    </location>
</feature>
<evidence type="ECO:0000256" key="3">
    <source>
        <dbReference type="ARBA" id="ARBA00022475"/>
    </source>
</evidence>
<keyword evidence="5" id="KW-0653">Protein transport</keyword>
<dbReference type="EMBL" id="JBHSCZ010000002">
    <property type="protein sequence ID" value="MFC4263298.1"/>
    <property type="molecule type" value="Genomic_DNA"/>
</dbReference>
<dbReference type="InterPro" id="IPR000109">
    <property type="entry name" value="POT_fam"/>
</dbReference>
<dbReference type="CDD" id="cd17346">
    <property type="entry name" value="MFS_DtpA_like"/>
    <property type="match status" value="1"/>
</dbReference>
<sequence length="640" mass="71360">MMEQQAQKGHPKGLYVLFATEFWERFSYYGMRAIFILFMTKYLFFNKSYASNIYGTYTGLVYLTPLIGGYVADRYWGNRKSIFVGGILMAIGQFLLFTCASLPQGSGSSLLFLWAGLGFLIFGNGFFKPNISTMVGQLYPEGDVRKDGAYSIFYMGINAGAFFAPLICGYLGENVDFKWGFFSAGVGMLVGLVIFYLTKDKYVVAPDGTQLGVTANKLNDKTTSDEASNSGGGFSTQQLTILIGGIAVVMSILYFILKVDFWGSLIYGMTIVAPFVVITDKSLTKIEKDRLWVIILIMIFVVFFWMCFEQAGASLTFFADEQTNRKIFGWEMPASYFQSFNAGFIVLLAPIISIIWLKLKHRNPAAPYKQSFGLGFLALGFLFIAIGSKNIPNAGASIIWLTGLYFLHTIGELCLSPIGLSMVNKLTPGRFTSLMMGVWFLAIATGNKLAGAMSSLYPEQQNISAQFEASNVKMNGVTVNWDSVTNVRDISQNSIWDVQLVKKSADSKEVDSLVSITTSDLMPNIVGTDSVRVKRFIPGKMSEEKVKKIFEKYGDKEPKFIFGKGKEPSTYYILRNEMYAKNNEVKLEVWNTNPKAPVFLGIEIKDLFTYFMVFVALSGLAAFILFILSNKLQKMMHGVK</sequence>
<evidence type="ECO:0000259" key="10">
    <source>
        <dbReference type="PROSITE" id="PS50850"/>
    </source>
</evidence>
<feature type="transmembrane region" description="Helical" evidence="9">
    <location>
        <begin position="436"/>
        <end position="457"/>
    </location>
</feature>
<accession>A0ABV8QTV8</accession>
<dbReference type="Gene3D" id="1.20.1250.20">
    <property type="entry name" value="MFS general substrate transporter like domains"/>
    <property type="match status" value="1"/>
</dbReference>
<dbReference type="PROSITE" id="PS01023">
    <property type="entry name" value="PTR2_2"/>
    <property type="match status" value="1"/>
</dbReference>
<feature type="transmembrane region" description="Helical" evidence="9">
    <location>
        <begin position="262"/>
        <end position="279"/>
    </location>
</feature>
<feature type="transmembrane region" description="Helical" evidence="9">
    <location>
        <begin position="83"/>
        <end position="103"/>
    </location>
</feature>
<gene>
    <name evidence="11" type="ORF">ACFOWM_10440</name>
</gene>
<feature type="transmembrane region" description="Helical" evidence="9">
    <location>
        <begin position="607"/>
        <end position="628"/>
    </location>
</feature>
<feature type="transmembrane region" description="Helical" evidence="9">
    <location>
        <begin position="339"/>
        <end position="359"/>
    </location>
</feature>
<proteinExistence type="inferred from homology"/>
<keyword evidence="12" id="KW-1185">Reference proteome</keyword>
<evidence type="ECO:0000256" key="1">
    <source>
        <dbReference type="ARBA" id="ARBA00004651"/>
    </source>
</evidence>
<comment type="subcellular location">
    <subcellularLocation>
        <location evidence="1">Cell membrane</location>
        <topology evidence="1">Multi-pass membrane protein</topology>
    </subcellularLocation>
    <subcellularLocation>
        <location evidence="8">Membrane</location>
        <topology evidence="8">Multi-pass membrane protein</topology>
    </subcellularLocation>
</comment>
<evidence type="ECO:0000256" key="6">
    <source>
        <dbReference type="ARBA" id="ARBA00022989"/>
    </source>
</evidence>
<evidence type="ECO:0000256" key="7">
    <source>
        <dbReference type="ARBA" id="ARBA00023136"/>
    </source>
</evidence>
<feature type="transmembrane region" description="Helical" evidence="9">
    <location>
        <begin position="291"/>
        <end position="319"/>
    </location>
</feature>
<keyword evidence="6 9" id="KW-1133">Transmembrane helix</keyword>
<dbReference type="NCBIfam" id="TIGR00924">
    <property type="entry name" value="yjdL_sub1_fam"/>
    <property type="match status" value="1"/>
</dbReference>
<dbReference type="InterPro" id="IPR050171">
    <property type="entry name" value="MFS_Transporters"/>
</dbReference>
<feature type="domain" description="Major facilitator superfamily (MFS) profile" evidence="10">
    <location>
        <begin position="1"/>
        <end position="203"/>
    </location>
</feature>
<dbReference type="PANTHER" id="PTHR23517">
    <property type="entry name" value="RESISTANCE PROTEIN MDTM, PUTATIVE-RELATED-RELATED"/>
    <property type="match status" value="1"/>
</dbReference>
<dbReference type="RefSeq" id="WP_379709673.1">
    <property type="nucleotide sequence ID" value="NZ_JBHSCZ010000002.1"/>
</dbReference>
<protein>
    <submittedName>
        <fullName evidence="11">Peptide MFS transporter</fullName>
    </submittedName>
</protein>
<reference evidence="12" key="1">
    <citation type="journal article" date="2019" name="Int. J. Syst. Evol. Microbiol.">
        <title>The Global Catalogue of Microorganisms (GCM) 10K type strain sequencing project: providing services to taxonomists for standard genome sequencing and annotation.</title>
        <authorList>
            <consortium name="The Broad Institute Genomics Platform"/>
            <consortium name="The Broad Institute Genome Sequencing Center for Infectious Disease"/>
            <person name="Wu L."/>
            <person name="Ma J."/>
        </authorList>
    </citation>
    <scope>NUCLEOTIDE SEQUENCE [LARGE SCALE GENOMIC DNA]</scope>
    <source>
        <strain evidence="12">CECT 8289</strain>
    </source>
</reference>
<feature type="transmembrane region" description="Helical" evidence="9">
    <location>
        <begin position="109"/>
        <end position="127"/>
    </location>
</feature>
<dbReference type="InterPro" id="IPR005279">
    <property type="entry name" value="Dipep/tripep_permease"/>
</dbReference>
<dbReference type="InterPro" id="IPR036259">
    <property type="entry name" value="MFS_trans_sf"/>
</dbReference>
<dbReference type="InterPro" id="IPR018456">
    <property type="entry name" value="PTR2_symporter_CS"/>
</dbReference>
<dbReference type="InterPro" id="IPR020846">
    <property type="entry name" value="MFS_dom"/>
</dbReference>
<evidence type="ECO:0000256" key="8">
    <source>
        <dbReference type="RuleBase" id="RU003755"/>
    </source>
</evidence>
<feature type="transmembrane region" description="Helical" evidence="9">
    <location>
        <begin position="148"/>
        <end position="167"/>
    </location>
</feature>
<dbReference type="PROSITE" id="PS50850">
    <property type="entry name" value="MFS"/>
    <property type="match status" value="1"/>
</dbReference>
<feature type="transmembrane region" description="Helical" evidence="9">
    <location>
        <begin position="51"/>
        <end position="71"/>
    </location>
</feature>
<comment type="caution">
    <text evidence="11">The sequence shown here is derived from an EMBL/GenBank/DDBJ whole genome shotgun (WGS) entry which is preliminary data.</text>
</comment>
<feature type="transmembrane region" description="Helical" evidence="9">
    <location>
        <begin position="394"/>
        <end position="415"/>
    </location>
</feature>
<keyword evidence="2 8" id="KW-0813">Transport</keyword>
<evidence type="ECO:0000256" key="4">
    <source>
        <dbReference type="ARBA" id="ARBA00022692"/>
    </source>
</evidence>